<protein>
    <submittedName>
        <fullName evidence="1">Cytidylate kinase family protein</fullName>
    </submittedName>
</protein>
<name>A0A7T9DJ56_9ARCH</name>
<dbReference type="SUPFAM" id="SSF52540">
    <property type="entry name" value="P-loop containing nucleoside triphosphate hydrolases"/>
    <property type="match status" value="1"/>
</dbReference>
<dbReference type="Gene3D" id="3.40.50.300">
    <property type="entry name" value="P-loop containing nucleotide triphosphate hydrolases"/>
    <property type="match status" value="1"/>
</dbReference>
<accession>A0A7T9DJ56</accession>
<proteinExistence type="predicted"/>
<gene>
    <name evidence="1" type="ORF">IPJ89_03925</name>
</gene>
<evidence type="ECO:0000313" key="1">
    <source>
        <dbReference type="EMBL" id="QQR92278.1"/>
    </source>
</evidence>
<dbReference type="Proteomes" id="UP000596004">
    <property type="component" value="Chromosome"/>
</dbReference>
<keyword evidence="1" id="KW-0418">Kinase</keyword>
<dbReference type="EMBL" id="CP064981">
    <property type="protein sequence ID" value="QQR92278.1"/>
    <property type="molecule type" value="Genomic_DNA"/>
</dbReference>
<dbReference type="AlphaFoldDB" id="A0A7T9DJ56"/>
<sequence length="205" mass="23533">MPSRKQGLPILISGTIGTGKSTLGKHLARRMKRHYISASHIHRGMLEKRVRKQGVNPNNPTFWETAAGKKANRLRQKNHAFDQQVDREVLRALRSHPNAVTDARLAPWMYKGKAIRIWIQVSDAEAARRVGERDGMPAAKVFTKIQQRYRSDQKLWKQLYGIAYGSDLAPFDLVINTEGFQKEDTFRVIYDFIRTKLSTHEKGSH</sequence>
<dbReference type="InterPro" id="IPR027417">
    <property type="entry name" value="P-loop_NTPase"/>
</dbReference>
<reference evidence="1" key="1">
    <citation type="submission" date="2020-11" db="EMBL/GenBank/DDBJ databases">
        <title>Connecting structure to function with the recovery of over 1000 high-quality activated sludge metagenome-assembled genomes encoding full-length rRNA genes using long-read sequencing.</title>
        <authorList>
            <person name="Singleton C.M."/>
            <person name="Petriglieri F."/>
            <person name="Kristensen J.M."/>
            <person name="Kirkegaard R.H."/>
            <person name="Michaelsen T.Y."/>
            <person name="Andersen M.H."/>
            <person name="Karst S.M."/>
            <person name="Dueholm M.S."/>
            <person name="Nielsen P.H."/>
            <person name="Albertsen M."/>
        </authorList>
    </citation>
    <scope>NUCLEOTIDE SEQUENCE</scope>
    <source>
        <strain evidence="1">Fred_18-Q3-R57-64_BAT3C.431</strain>
    </source>
</reference>
<keyword evidence="1" id="KW-0808">Transferase</keyword>
<dbReference type="GO" id="GO:0016301">
    <property type="term" value="F:kinase activity"/>
    <property type="evidence" value="ECO:0007669"/>
    <property type="project" value="UniProtKB-KW"/>
</dbReference>
<dbReference type="Pfam" id="PF13189">
    <property type="entry name" value="Cytidylate_kin2"/>
    <property type="match status" value="1"/>
</dbReference>
<organism evidence="1">
    <name type="scientific">Candidatus Iainarchaeum sp</name>
    <dbReference type="NCBI Taxonomy" id="3101447"/>
    <lineage>
        <taxon>Archaea</taxon>
        <taxon>Candidatus Iainarchaeota</taxon>
        <taxon>Candidatus Iainarchaeia</taxon>
        <taxon>Candidatus Iainarchaeales</taxon>
        <taxon>Candidatus Iainarchaeaceae</taxon>
        <taxon>Candidatus Iainarchaeum</taxon>
    </lineage>
</organism>